<protein>
    <recommendedName>
        <fullName evidence="8">BURP domain-containing protein</fullName>
    </recommendedName>
</protein>
<dbReference type="Proteomes" id="UP001172457">
    <property type="component" value="Chromosome 1"/>
</dbReference>
<evidence type="ECO:0000256" key="6">
    <source>
        <dbReference type="ARBA" id="ARBA00023180"/>
    </source>
</evidence>
<reference evidence="9" key="1">
    <citation type="submission" date="2023-03" db="EMBL/GenBank/DDBJ databases">
        <title>Chromosome-scale reference genome and RAD-based genetic map of yellow starthistle (Centaurea solstitialis) reveal putative structural variation and QTLs associated with invader traits.</title>
        <authorList>
            <person name="Reatini B."/>
            <person name="Cang F.A."/>
            <person name="Jiang Q."/>
            <person name="Mckibben M.T.W."/>
            <person name="Barker M.S."/>
            <person name="Rieseberg L.H."/>
            <person name="Dlugosch K.M."/>
        </authorList>
    </citation>
    <scope>NUCLEOTIDE SEQUENCE</scope>
    <source>
        <strain evidence="9">CAN-66</strain>
        <tissue evidence="9">Leaf</tissue>
    </source>
</reference>
<name>A0AA38WVE6_9ASTR</name>
<dbReference type="GO" id="GO:0048046">
    <property type="term" value="C:apoplast"/>
    <property type="evidence" value="ECO:0007669"/>
    <property type="project" value="UniProtKB-SubCell"/>
</dbReference>
<keyword evidence="6" id="KW-0325">Glycoprotein</keyword>
<feature type="domain" description="BURP" evidence="8">
    <location>
        <begin position="283"/>
        <end position="441"/>
    </location>
</feature>
<dbReference type="InterPro" id="IPR004873">
    <property type="entry name" value="BURP_dom"/>
</dbReference>
<keyword evidence="10" id="KW-1185">Reference proteome</keyword>
<dbReference type="PANTHER" id="PTHR31458:SF18">
    <property type="entry name" value="BURP DOMAIN-CONTAINING PROTEIN-RELATED"/>
    <property type="match status" value="1"/>
</dbReference>
<sequence length="441" mass="48788">MSTITEDVWLRFVLMSPTQSVDVLHGSSLQPHSFFPSFFLLLRGQSGLLLRSRFHGIAPPERLELWVYDPKSFSNYGAAHIGGGDTFKNYSENTNLPPGFARYSGAATSHHEGFTSYGTDANVAGSNFTSYASDATGGAVTSRRTCRGSTCRTSVFELCKNGNGVPVGFAGYGDTSNVIGSTFSHYSELGNAANDTFKAYSTNANNPKNEFRSYGGGAEMPGRILSIHGSSNHRFQYLRDELHVQRVHQNRCLVRSIHESRLERGFREAGSRFGKQMGRTGEVFREKSLRKGSVVTMPDIVDKMPKRSFLPRAITSKLPFATDKLSDVKEIFRARDGTVLDRVLTDTLSECERAPSRARPSGAWARSRTWSTSRSRSSATTWWQDDGERSRVEEEGGDRRSQRGQRRKDHQVGILPPKLVPIPAVLLPLCTESEGLRGGDT</sequence>
<keyword evidence="4" id="KW-0052">Apoplast</keyword>
<comment type="caution">
    <text evidence="9">The sequence shown here is derived from an EMBL/GenBank/DDBJ whole genome shotgun (WGS) entry which is preliminary data.</text>
</comment>
<dbReference type="InterPro" id="IPR051897">
    <property type="entry name" value="PG-associated_BURP"/>
</dbReference>
<evidence type="ECO:0000256" key="5">
    <source>
        <dbReference type="ARBA" id="ARBA00022729"/>
    </source>
</evidence>
<accession>A0AA38WVE6</accession>
<keyword evidence="3" id="KW-0134">Cell wall</keyword>
<dbReference type="Pfam" id="PF03181">
    <property type="entry name" value="BURP"/>
    <property type="match status" value="1"/>
</dbReference>
<comment type="subcellular location">
    <subcellularLocation>
        <location evidence="1">Secreted</location>
        <location evidence="1">Cell wall</location>
    </subcellularLocation>
    <subcellularLocation>
        <location evidence="2">Secreted</location>
        <location evidence="2">Extracellular space</location>
        <location evidence="2">Apoplast</location>
    </subcellularLocation>
</comment>
<organism evidence="9 10">
    <name type="scientific">Centaurea solstitialis</name>
    <name type="common">yellow star-thistle</name>
    <dbReference type="NCBI Taxonomy" id="347529"/>
    <lineage>
        <taxon>Eukaryota</taxon>
        <taxon>Viridiplantae</taxon>
        <taxon>Streptophyta</taxon>
        <taxon>Embryophyta</taxon>
        <taxon>Tracheophyta</taxon>
        <taxon>Spermatophyta</taxon>
        <taxon>Magnoliopsida</taxon>
        <taxon>eudicotyledons</taxon>
        <taxon>Gunneridae</taxon>
        <taxon>Pentapetalae</taxon>
        <taxon>asterids</taxon>
        <taxon>campanulids</taxon>
        <taxon>Asterales</taxon>
        <taxon>Asteraceae</taxon>
        <taxon>Carduoideae</taxon>
        <taxon>Cardueae</taxon>
        <taxon>Centaureinae</taxon>
        <taxon>Centaurea</taxon>
    </lineage>
</organism>
<keyword evidence="5" id="KW-0732">Signal</keyword>
<dbReference type="PROSITE" id="PS51277">
    <property type="entry name" value="BURP"/>
    <property type="match status" value="1"/>
</dbReference>
<evidence type="ECO:0000313" key="10">
    <source>
        <dbReference type="Proteomes" id="UP001172457"/>
    </source>
</evidence>
<evidence type="ECO:0000256" key="3">
    <source>
        <dbReference type="ARBA" id="ARBA00022512"/>
    </source>
</evidence>
<evidence type="ECO:0000256" key="4">
    <source>
        <dbReference type="ARBA" id="ARBA00022523"/>
    </source>
</evidence>
<evidence type="ECO:0000256" key="2">
    <source>
        <dbReference type="ARBA" id="ARBA00004271"/>
    </source>
</evidence>
<evidence type="ECO:0000256" key="7">
    <source>
        <dbReference type="SAM" id="MobiDB-lite"/>
    </source>
</evidence>
<proteinExistence type="predicted"/>
<dbReference type="AlphaFoldDB" id="A0AA38WVE6"/>
<feature type="region of interest" description="Disordered" evidence="7">
    <location>
        <begin position="375"/>
        <end position="415"/>
    </location>
</feature>
<evidence type="ECO:0000313" key="9">
    <source>
        <dbReference type="EMBL" id="KAJ9567934.1"/>
    </source>
</evidence>
<dbReference type="EMBL" id="JARYMX010000001">
    <property type="protein sequence ID" value="KAJ9567934.1"/>
    <property type="molecule type" value="Genomic_DNA"/>
</dbReference>
<evidence type="ECO:0000256" key="1">
    <source>
        <dbReference type="ARBA" id="ARBA00004191"/>
    </source>
</evidence>
<evidence type="ECO:0000259" key="8">
    <source>
        <dbReference type="PROSITE" id="PS51277"/>
    </source>
</evidence>
<dbReference type="PANTHER" id="PTHR31458">
    <property type="entry name" value="POLYGALACTURONASE 1 BETA-LIKE PROTEIN 2"/>
    <property type="match status" value="1"/>
</dbReference>
<keyword evidence="3" id="KW-0964">Secreted</keyword>
<feature type="compositionally biased region" description="Basic and acidic residues" evidence="7">
    <location>
        <begin position="386"/>
        <end position="401"/>
    </location>
</feature>
<gene>
    <name evidence="9" type="ORF">OSB04_003900</name>
</gene>
<dbReference type="SMART" id="SM01045">
    <property type="entry name" value="BURP"/>
    <property type="match status" value="1"/>
</dbReference>